<evidence type="ECO:0000313" key="3">
    <source>
        <dbReference type="Proteomes" id="UP001063166"/>
    </source>
</evidence>
<gene>
    <name evidence="2" type="ORF">LshimejAT787_0202060</name>
</gene>
<dbReference type="Proteomes" id="UP001063166">
    <property type="component" value="Unassembled WGS sequence"/>
</dbReference>
<comment type="caution">
    <text evidence="2">The sequence shown here is derived from an EMBL/GenBank/DDBJ whole genome shotgun (WGS) entry which is preliminary data.</text>
</comment>
<dbReference type="AlphaFoldDB" id="A0A9P3PEZ9"/>
<evidence type="ECO:0000256" key="1">
    <source>
        <dbReference type="SAM" id="SignalP"/>
    </source>
</evidence>
<evidence type="ECO:0000313" key="2">
    <source>
        <dbReference type="EMBL" id="GLB34641.1"/>
    </source>
</evidence>
<feature type="chain" id="PRO_5040415325" evidence="1">
    <location>
        <begin position="21"/>
        <end position="117"/>
    </location>
</feature>
<sequence>MLSILEGLTLVLSQVSSVQHGTPPAAEPQKPLAVPQPRQIWVKQQASTAGGAASCRPTKASITNASLINLEASRLEAAVMRSPEAYEQCAWLNAGCYMRFGPSHPLHGVEHTRGFKE</sequence>
<proteinExistence type="predicted"/>
<feature type="signal peptide" evidence="1">
    <location>
        <begin position="1"/>
        <end position="20"/>
    </location>
</feature>
<reference evidence="2" key="1">
    <citation type="submission" date="2022-07" db="EMBL/GenBank/DDBJ databases">
        <title>The genome of Lyophyllum shimeji provides insight into the initial evolution of ectomycorrhizal fungal genome.</title>
        <authorList>
            <person name="Kobayashi Y."/>
            <person name="Shibata T."/>
            <person name="Hirakawa H."/>
            <person name="Shigenobu S."/>
            <person name="Nishiyama T."/>
            <person name="Yamada A."/>
            <person name="Hasebe M."/>
            <person name="Kawaguchi M."/>
        </authorList>
    </citation>
    <scope>NUCLEOTIDE SEQUENCE</scope>
    <source>
        <strain evidence="2">AT787</strain>
    </source>
</reference>
<accession>A0A9P3PEZ9</accession>
<keyword evidence="3" id="KW-1185">Reference proteome</keyword>
<keyword evidence="1" id="KW-0732">Signal</keyword>
<dbReference type="EMBL" id="BRPK01000002">
    <property type="protein sequence ID" value="GLB34641.1"/>
    <property type="molecule type" value="Genomic_DNA"/>
</dbReference>
<protein>
    <submittedName>
        <fullName evidence="2">Uncharacterized protein</fullName>
    </submittedName>
</protein>
<organism evidence="2 3">
    <name type="scientific">Lyophyllum shimeji</name>
    <name type="common">Hon-shimeji</name>
    <name type="synonym">Tricholoma shimeji</name>
    <dbReference type="NCBI Taxonomy" id="47721"/>
    <lineage>
        <taxon>Eukaryota</taxon>
        <taxon>Fungi</taxon>
        <taxon>Dikarya</taxon>
        <taxon>Basidiomycota</taxon>
        <taxon>Agaricomycotina</taxon>
        <taxon>Agaricomycetes</taxon>
        <taxon>Agaricomycetidae</taxon>
        <taxon>Agaricales</taxon>
        <taxon>Tricholomatineae</taxon>
        <taxon>Lyophyllaceae</taxon>
        <taxon>Lyophyllum</taxon>
    </lineage>
</organism>
<name>A0A9P3PEZ9_LYOSH</name>